<dbReference type="GO" id="GO:0015934">
    <property type="term" value="C:large ribosomal subunit"/>
    <property type="evidence" value="ECO:0007669"/>
    <property type="project" value="InterPro"/>
</dbReference>
<gene>
    <name evidence="5" type="primary">rpmF</name>
    <name evidence="6" type="ORF">AUJ95_04585</name>
</gene>
<protein>
    <recommendedName>
        <fullName evidence="4 5">Large ribosomal subunit protein bL32</fullName>
    </recommendedName>
</protein>
<proteinExistence type="inferred from homology"/>
<dbReference type="NCBIfam" id="TIGR01031">
    <property type="entry name" value="rpmF_bact"/>
    <property type="match status" value="1"/>
</dbReference>
<evidence type="ECO:0000256" key="1">
    <source>
        <dbReference type="ARBA" id="ARBA00008560"/>
    </source>
</evidence>
<evidence type="ECO:0000256" key="4">
    <source>
        <dbReference type="ARBA" id="ARBA00035178"/>
    </source>
</evidence>
<dbReference type="SUPFAM" id="SSF57829">
    <property type="entry name" value="Zn-binding ribosomal proteins"/>
    <property type="match status" value="1"/>
</dbReference>
<keyword evidence="2 5" id="KW-0689">Ribosomal protein</keyword>
<dbReference type="Pfam" id="PF01783">
    <property type="entry name" value="Ribosomal_L32p"/>
    <property type="match status" value="1"/>
</dbReference>
<evidence type="ECO:0000256" key="2">
    <source>
        <dbReference type="ARBA" id="ARBA00022980"/>
    </source>
</evidence>
<dbReference type="STRING" id="1817895.AUJ95_04585"/>
<accession>A0A1J5DWD5</accession>
<dbReference type="InterPro" id="IPR002677">
    <property type="entry name" value="Ribosomal_bL32"/>
</dbReference>
<organism evidence="6 7">
    <name type="scientific">Candidatus Desantisbacteria bacterium CG2_30_40_21</name>
    <dbReference type="NCBI Taxonomy" id="1817895"/>
    <lineage>
        <taxon>Bacteria</taxon>
        <taxon>Candidatus Desantisiibacteriota</taxon>
    </lineage>
</organism>
<sequence>MPNPKRKHSKARRDKRRANWKLTAPDISACPECTKPKQSHQACPSCGSYKGRIVVRMKEGKE</sequence>
<evidence type="ECO:0000313" key="7">
    <source>
        <dbReference type="Proteomes" id="UP000183085"/>
    </source>
</evidence>
<dbReference type="PANTHER" id="PTHR35534">
    <property type="entry name" value="50S RIBOSOMAL PROTEIN L32"/>
    <property type="match status" value="1"/>
</dbReference>
<comment type="similarity">
    <text evidence="1 5">Belongs to the bacterial ribosomal protein bL32 family.</text>
</comment>
<reference evidence="6 7" key="1">
    <citation type="journal article" date="2016" name="Environ. Microbiol.">
        <title>Genomic resolution of a cold subsurface aquifer community provides metabolic insights for novel microbes adapted to high CO concentrations.</title>
        <authorList>
            <person name="Probst A.J."/>
            <person name="Castelle C.J."/>
            <person name="Singh A."/>
            <person name="Brown C.T."/>
            <person name="Anantharaman K."/>
            <person name="Sharon I."/>
            <person name="Hug L.A."/>
            <person name="Burstein D."/>
            <person name="Emerson J.B."/>
            <person name="Thomas B.C."/>
            <person name="Banfield J.F."/>
        </authorList>
    </citation>
    <scope>NUCLEOTIDE SEQUENCE [LARGE SCALE GENOMIC DNA]</scope>
    <source>
        <strain evidence="6">CG2_30_40_21</strain>
    </source>
</reference>
<keyword evidence="3 5" id="KW-0687">Ribonucleoprotein</keyword>
<evidence type="ECO:0000313" key="6">
    <source>
        <dbReference type="EMBL" id="OIP40385.1"/>
    </source>
</evidence>
<dbReference type="InterPro" id="IPR011332">
    <property type="entry name" value="Ribosomal_zn-bd"/>
</dbReference>
<dbReference type="GO" id="GO:0003735">
    <property type="term" value="F:structural constituent of ribosome"/>
    <property type="evidence" value="ECO:0007669"/>
    <property type="project" value="InterPro"/>
</dbReference>
<dbReference type="Proteomes" id="UP000183085">
    <property type="component" value="Unassembled WGS sequence"/>
</dbReference>
<dbReference type="AlphaFoldDB" id="A0A1J5DWD5"/>
<name>A0A1J5DWD5_9BACT</name>
<dbReference type="EMBL" id="MNYI01000121">
    <property type="protein sequence ID" value="OIP40385.1"/>
    <property type="molecule type" value="Genomic_DNA"/>
</dbReference>
<dbReference type="PANTHER" id="PTHR35534:SF1">
    <property type="entry name" value="LARGE RIBOSOMAL SUBUNIT PROTEIN BL32"/>
    <property type="match status" value="1"/>
</dbReference>
<evidence type="ECO:0000256" key="3">
    <source>
        <dbReference type="ARBA" id="ARBA00023274"/>
    </source>
</evidence>
<evidence type="ECO:0000256" key="5">
    <source>
        <dbReference type="HAMAP-Rule" id="MF_00340"/>
    </source>
</evidence>
<dbReference type="HAMAP" id="MF_00340">
    <property type="entry name" value="Ribosomal_bL32"/>
    <property type="match status" value="1"/>
</dbReference>
<comment type="caution">
    <text evidence="6">The sequence shown here is derived from an EMBL/GenBank/DDBJ whole genome shotgun (WGS) entry which is preliminary data.</text>
</comment>
<dbReference type="GO" id="GO:0006412">
    <property type="term" value="P:translation"/>
    <property type="evidence" value="ECO:0007669"/>
    <property type="project" value="UniProtKB-UniRule"/>
</dbReference>
<dbReference type="InterPro" id="IPR044957">
    <property type="entry name" value="Ribosomal_bL32_bact"/>
</dbReference>